<proteinExistence type="predicted"/>
<sequence>CARVQCRCPRFPRVQPLKTSSIIALPAQHNGEGVQLCVRETGHQTAIRKLKVHAAQQWQR</sequence>
<dbReference type="EMBL" id="HACA01023031">
    <property type="protein sequence ID" value="CDW40392.1"/>
    <property type="molecule type" value="Transcribed_RNA"/>
</dbReference>
<dbReference type="AlphaFoldDB" id="A0A0K2URB8"/>
<accession>A0A0K2URB8</accession>
<reference evidence="1" key="1">
    <citation type="submission" date="2014-05" db="EMBL/GenBank/DDBJ databases">
        <authorList>
            <person name="Chronopoulou M."/>
        </authorList>
    </citation>
    <scope>NUCLEOTIDE SEQUENCE</scope>
    <source>
        <tissue evidence="1">Whole organism</tissue>
    </source>
</reference>
<protein>
    <submittedName>
        <fullName evidence="1">Uncharacterized protein</fullName>
    </submittedName>
</protein>
<evidence type="ECO:0000313" key="1">
    <source>
        <dbReference type="EMBL" id="CDW40392.1"/>
    </source>
</evidence>
<name>A0A0K2URB8_LEPSM</name>
<feature type="non-terminal residue" evidence="1">
    <location>
        <position position="1"/>
    </location>
</feature>
<organism evidence="1">
    <name type="scientific">Lepeophtheirus salmonis</name>
    <name type="common">Salmon louse</name>
    <name type="synonym">Caligus salmonis</name>
    <dbReference type="NCBI Taxonomy" id="72036"/>
    <lineage>
        <taxon>Eukaryota</taxon>
        <taxon>Metazoa</taxon>
        <taxon>Ecdysozoa</taxon>
        <taxon>Arthropoda</taxon>
        <taxon>Crustacea</taxon>
        <taxon>Multicrustacea</taxon>
        <taxon>Hexanauplia</taxon>
        <taxon>Copepoda</taxon>
        <taxon>Siphonostomatoida</taxon>
        <taxon>Caligidae</taxon>
        <taxon>Lepeophtheirus</taxon>
    </lineage>
</organism>